<feature type="compositionally biased region" description="Polar residues" evidence="1">
    <location>
        <begin position="781"/>
        <end position="794"/>
    </location>
</feature>
<dbReference type="SUPFAM" id="SSF50965">
    <property type="entry name" value="Galactose oxidase, central domain"/>
    <property type="match status" value="1"/>
</dbReference>
<dbReference type="Pfam" id="PF20843">
    <property type="entry name" value="Rax2_3"/>
    <property type="match status" value="1"/>
</dbReference>
<evidence type="ECO:0000313" key="6">
    <source>
        <dbReference type="EMBL" id="KAL1590080.1"/>
    </source>
</evidence>
<evidence type="ECO:0000259" key="3">
    <source>
        <dbReference type="Pfam" id="PF12768"/>
    </source>
</evidence>
<feature type="domain" description="Rax2-like second" evidence="4">
    <location>
        <begin position="227"/>
        <end position="372"/>
    </location>
</feature>
<reference evidence="6 7" key="1">
    <citation type="journal article" date="2020" name="Microbiol. Resour. Announc.">
        <title>Draft Genome Sequence of a Cladosporium Species Isolated from the Mesophotic Ascidian Didemnum maculosum.</title>
        <authorList>
            <person name="Gioti A."/>
            <person name="Siaperas R."/>
            <person name="Nikolaivits E."/>
            <person name="Le Goff G."/>
            <person name="Ouazzani J."/>
            <person name="Kotoulas G."/>
            <person name="Topakas E."/>
        </authorList>
    </citation>
    <scope>NUCLEOTIDE SEQUENCE [LARGE SCALE GENOMIC DNA]</scope>
    <source>
        <strain evidence="6 7">TM138-S3</strain>
    </source>
</reference>
<keyword evidence="7" id="KW-1185">Reference proteome</keyword>
<feature type="domain" description="Rax2-like C-terminal" evidence="3">
    <location>
        <begin position="903"/>
        <end position="1150"/>
    </location>
</feature>
<keyword evidence="2" id="KW-0812">Transmembrane</keyword>
<dbReference type="InterPro" id="IPR024982">
    <property type="entry name" value="Rax2-like_C"/>
</dbReference>
<feature type="region of interest" description="Disordered" evidence="1">
    <location>
        <begin position="399"/>
        <end position="420"/>
    </location>
</feature>
<dbReference type="GO" id="GO:1902929">
    <property type="term" value="C:plasma membrane of growing cell tip"/>
    <property type="evidence" value="ECO:0007669"/>
    <property type="project" value="TreeGrafter"/>
</dbReference>
<evidence type="ECO:0000259" key="4">
    <source>
        <dbReference type="Pfam" id="PF20842"/>
    </source>
</evidence>
<feature type="region of interest" description="Disordered" evidence="1">
    <location>
        <begin position="779"/>
        <end position="811"/>
    </location>
</feature>
<dbReference type="InterPro" id="IPR048266">
    <property type="entry name" value="Rax2-like_second"/>
</dbReference>
<evidence type="ECO:0000259" key="5">
    <source>
        <dbReference type="Pfam" id="PF20843"/>
    </source>
</evidence>
<dbReference type="GeneID" id="96002456"/>
<gene>
    <name evidence="6" type="ORF">WHR41_01012</name>
</gene>
<protein>
    <recommendedName>
        <fullName evidence="8">Cellular morphogenesis protein</fullName>
    </recommendedName>
</protein>
<feature type="transmembrane region" description="Helical" evidence="2">
    <location>
        <begin position="1158"/>
        <end position="1185"/>
    </location>
</feature>
<dbReference type="InterPro" id="IPR048265">
    <property type="entry name" value="Rax2-like_third"/>
</dbReference>
<name>A0AB34L3Z1_9PEZI</name>
<dbReference type="InterPro" id="IPR015915">
    <property type="entry name" value="Kelch-typ_b-propeller"/>
</dbReference>
<sequence>MRSILSQLIALGPELAAFIFTSQVLLANPAGALPYTTAPSPNLDLSQLGRVALAGDYDSISIYEYVGQSENTHKSNGSQGLLTQYPNGAFQTLDMTDAYIQTMCPFMQDGKMQGIVVGGNFTSLGGVQASGIALWNPDTQEVTALPGLNGQVKALYCDDEAGTVYVGGSFMGSNSTNALAWKTGWTDLAFEGFNGPVSSITKNSAGAIVFGGSFSGLGNATSPNEPDVQVINLSSGEITGEGTTDRDGFNDPTNIVCGSGSQDGSGNAWLLRDGIPGFWQGNYGFGFNPTKLVLYNTEEEGRGTKTFYFENMNSGGILEMQYYDADGNNQSCSSHCPLAHNATGQDFHFEPPVGMDSFRIRIVDWYGSGGGLAGIELYQDQIFSFAINDFNEPRCSGVEQVSSSSVSPNDGTWDRMEKGSQSSSDYLSAFLLNPSQLGEETSVTFTPNLRQSGNYSVTVYTPGCLQDGSCPTRGQVNLTGSMTSGDAPVSTTFFQTNNYDKFDQIYYGYIDADVENFRPSVTLSPVANQSTPLTVVAQRVRFELINSTSGLNGLFEFDPSQTEVSTDFTKSPINAAGKELQGHALVHAVAAVDDDLIVAGNFTGSGISNVMRVGENATALPDGGLNAEVQCMFQNGSILYMGGNFSNTERETVEGLNSIAVFDASEDTWAALGAGVNGPVSNIVPIALNVTSDVNETCLAVTGAFHSVNAFGDNESFETAGFAVWVVSRGNWLNNIPDAAITVEGMLASHTYVDGFGPLYGGSLMAQRPGLSGACELEGSGQPSLQSMGIQIQPSSSSSSEMQKRALDTSSGSNATGVYGGLFYGDNGLNITILGGSFSAEASNGSTVENLIFVNNTEDEQTVTGLGGLDSSSIFVAMDTIDTLLFAGGAVTGSRDDAEVNGLVVVDLTTGDFAPNQPPALGGETVVVNAVATQPESSIVFVGGDFERAGALTCRTMCYYDTEARQWNSPGPGLDGTISTMTWISNNDLIIAGNLTVGGNTTTIATYNAKEESFETFEGASALPGPVMALGAADNSYNTWWAAGRNPEDGTGFLSKYEDGSWTAVPDLGEGTSIRALQVLSVTDNHDGTDLMPNDQVLMLSGNINTASAGNASVALFNGTTIVPFVLATKADGSPGTMAQMFVSNPQNLLHGNTGKHLALGLVVLIGLAIALALIFILVVVGILLERYRRKREGYVPMVRDRGAGNLSRIPPSELLGGLEEKKGSPPRL</sequence>
<accession>A0AB34L3Z1</accession>
<dbReference type="Pfam" id="PF20842">
    <property type="entry name" value="Rax2_2"/>
    <property type="match status" value="1"/>
</dbReference>
<dbReference type="Pfam" id="PF12768">
    <property type="entry name" value="Rax2"/>
    <property type="match status" value="1"/>
</dbReference>
<proteinExistence type="predicted"/>
<dbReference type="PANTHER" id="PTHR31778:SF2">
    <property type="entry name" value="BUD SITE SELECTION PROTEIN RAX2"/>
    <property type="match status" value="1"/>
</dbReference>
<evidence type="ECO:0000256" key="1">
    <source>
        <dbReference type="SAM" id="MobiDB-lite"/>
    </source>
</evidence>
<comment type="caution">
    <text evidence="6">The sequence shown here is derived from an EMBL/GenBank/DDBJ whole genome shotgun (WGS) entry which is preliminary data.</text>
</comment>
<keyword evidence="2" id="KW-0472">Membrane</keyword>
<dbReference type="InterPro" id="IPR011043">
    <property type="entry name" value="Gal_Oxase/kelch_b-propeller"/>
</dbReference>
<dbReference type="Gene3D" id="2.120.10.80">
    <property type="entry name" value="Kelch-type beta propeller"/>
    <property type="match status" value="1"/>
</dbReference>
<evidence type="ECO:0000313" key="7">
    <source>
        <dbReference type="Proteomes" id="UP000803884"/>
    </source>
</evidence>
<evidence type="ECO:0008006" key="8">
    <source>
        <dbReference type="Google" id="ProtNLM"/>
    </source>
</evidence>
<feature type="region of interest" description="Disordered" evidence="1">
    <location>
        <begin position="1210"/>
        <end position="1229"/>
    </location>
</feature>
<dbReference type="PANTHER" id="PTHR31778">
    <property type="entry name" value="BUD SITE SELECTION PROTEIN RAX2"/>
    <property type="match status" value="1"/>
</dbReference>
<feature type="domain" description="Rax2-like third" evidence="5">
    <location>
        <begin position="383"/>
        <end position="545"/>
    </location>
</feature>
<organism evidence="6 7">
    <name type="scientific">Cladosporium halotolerans</name>
    <dbReference type="NCBI Taxonomy" id="1052096"/>
    <lineage>
        <taxon>Eukaryota</taxon>
        <taxon>Fungi</taxon>
        <taxon>Dikarya</taxon>
        <taxon>Ascomycota</taxon>
        <taxon>Pezizomycotina</taxon>
        <taxon>Dothideomycetes</taxon>
        <taxon>Dothideomycetidae</taxon>
        <taxon>Cladosporiales</taxon>
        <taxon>Cladosporiaceae</taxon>
        <taxon>Cladosporium</taxon>
    </lineage>
</organism>
<keyword evidence="2" id="KW-1133">Transmembrane helix</keyword>
<dbReference type="Proteomes" id="UP000803884">
    <property type="component" value="Unassembled WGS sequence"/>
</dbReference>
<dbReference type="EMBL" id="JAAQHG020000003">
    <property type="protein sequence ID" value="KAL1590080.1"/>
    <property type="molecule type" value="Genomic_DNA"/>
</dbReference>
<dbReference type="AlphaFoldDB" id="A0AB34L3Z1"/>
<feature type="compositionally biased region" description="Basic and acidic residues" evidence="1">
    <location>
        <begin position="1219"/>
        <end position="1229"/>
    </location>
</feature>
<dbReference type="RefSeq" id="XP_069233185.1">
    <property type="nucleotide sequence ID" value="XM_069369618.1"/>
</dbReference>
<evidence type="ECO:0000256" key="2">
    <source>
        <dbReference type="SAM" id="Phobius"/>
    </source>
</evidence>